<dbReference type="InterPro" id="IPR000276">
    <property type="entry name" value="GPCR_Rhodpsn"/>
</dbReference>
<evidence type="ECO:0000259" key="14">
    <source>
        <dbReference type="PROSITE" id="PS50262"/>
    </source>
</evidence>
<comment type="similarity">
    <text evidence="12">Belongs to the G-protein coupled receptor 1 family.</text>
</comment>
<accession>A0A6P7Y7B6</accession>
<evidence type="ECO:0000256" key="5">
    <source>
        <dbReference type="ARBA" id="ARBA00022989"/>
    </source>
</evidence>
<dbReference type="GO" id="GO:0007204">
    <property type="term" value="P:positive regulation of cytosolic calcium ion concentration"/>
    <property type="evidence" value="ECO:0007669"/>
    <property type="project" value="TreeGrafter"/>
</dbReference>
<gene>
    <name evidence="16" type="primary">LOC115471306</name>
</gene>
<keyword evidence="2" id="KW-1003">Cell membrane</keyword>
<dbReference type="GO" id="GO:0004875">
    <property type="term" value="F:complement receptor activity"/>
    <property type="evidence" value="ECO:0007669"/>
    <property type="project" value="TreeGrafter"/>
</dbReference>
<dbReference type="GO" id="GO:0004974">
    <property type="term" value="F:leukotriene receptor activity"/>
    <property type="evidence" value="ECO:0007669"/>
    <property type="project" value="UniProtKB-ARBA"/>
</dbReference>
<keyword evidence="6 12" id="KW-0297">G-protein coupled receptor</keyword>
<dbReference type="Gene3D" id="1.20.1070.10">
    <property type="entry name" value="Rhodopsin 7-helix transmembrane proteins"/>
    <property type="match status" value="1"/>
</dbReference>
<keyword evidence="15" id="KW-1185">Reference proteome</keyword>
<dbReference type="PROSITE" id="PS50262">
    <property type="entry name" value="G_PROTEIN_RECEP_F1_2"/>
    <property type="match status" value="1"/>
</dbReference>
<dbReference type="GeneID" id="115471306"/>
<dbReference type="GO" id="GO:0005886">
    <property type="term" value="C:plasma membrane"/>
    <property type="evidence" value="ECO:0007669"/>
    <property type="project" value="UniProtKB-SubCell"/>
</dbReference>
<dbReference type="GO" id="GO:0006954">
    <property type="term" value="P:inflammatory response"/>
    <property type="evidence" value="ECO:0007669"/>
    <property type="project" value="TreeGrafter"/>
</dbReference>
<evidence type="ECO:0000256" key="6">
    <source>
        <dbReference type="ARBA" id="ARBA00023040"/>
    </source>
</evidence>
<dbReference type="PROSITE" id="PS00237">
    <property type="entry name" value="G_PROTEIN_RECEP_F1_1"/>
    <property type="match status" value="1"/>
</dbReference>
<protein>
    <submittedName>
        <fullName evidence="16">Leukotriene B4 receptor 1-like</fullName>
    </submittedName>
</protein>
<evidence type="ECO:0000256" key="13">
    <source>
        <dbReference type="SAM" id="Phobius"/>
    </source>
</evidence>
<dbReference type="OrthoDB" id="8888529at2759"/>
<dbReference type="Pfam" id="PF00001">
    <property type="entry name" value="7tm_1"/>
    <property type="match status" value="1"/>
</dbReference>
<evidence type="ECO:0000256" key="8">
    <source>
        <dbReference type="ARBA" id="ARBA00023170"/>
    </source>
</evidence>
<evidence type="ECO:0000256" key="7">
    <source>
        <dbReference type="ARBA" id="ARBA00023136"/>
    </source>
</evidence>
<feature type="domain" description="G-protein coupled receptors family 1 profile" evidence="14">
    <location>
        <begin position="43"/>
        <end position="294"/>
    </location>
</feature>
<dbReference type="PANTHER" id="PTHR24225">
    <property type="entry name" value="CHEMOTACTIC RECEPTOR"/>
    <property type="match status" value="1"/>
</dbReference>
<evidence type="ECO:0000256" key="2">
    <source>
        <dbReference type="ARBA" id="ARBA00022475"/>
    </source>
</evidence>
<evidence type="ECO:0000256" key="10">
    <source>
        <dbReference type="ARBA" id="ARBA00023224"/>
    </source>
</evidence>
<keyword evidence="8 12" id="KW-0675">Receptor</keyword>
<evidence type="ECO:0000256" key="1">
    <source>
        <dbReference type="ARBA" id="ARBA00004651"/>
    </source>
</evidence>
<evidence type="ECO:0000256" key="3">
    <source>
        <dbReference type="ARBA" id="ARBA00022553"/>
    </source>
</evidence>
<dbReference type="SUPFAM" id="SSF81321">
    <property type="entry name" value="Family A G protein-coupled receptor-like"/>
    <property type="match status" value="1"/>
</dbReference>
<dbReference type="InterPro" id="IPR017452">
    <property type="entry name" value="GPCR_Rhodpsn_7TM"/>
</dbReference>
<dbReference type="PRINTS" id="PR00237">
    <property type="entry name" value="GPCRRHODOPSN"/>
</dbReference>
<dbReference type="FunFam" id="1.20.1070.10:FF:000109">
    <property type="entry name" value="Leukotriene B4 receptor"/>
    <property type="match status" value="1"/>
</dbReference>
<keyword evidence="7 13" id="KW-0472">Membrane</keyword>
<feature type="transmembrane region" description="Helical" evidence="13">
    <location>
        <begin position="31"/>
        <end position="52"/>
    </location>
</feature>
<dbReference type="GO" id="GO:0007200">
    <property type="term" value="P:phospholipase C-activating G protein-coupled receptor signaling pathway"/>
    <property type="evidence" value="ECO:0007669"/>
    <property type="project" value="TreeGrafter"/>
</dbReference>
<dbReference type="KEGG" id="muo:115471306"/>
<reference evidence="16" key="1">
    <citation type="submission" date="2025-08" db="UniProtKB">
        <authorList>
            <consortium name="RefSeq"/>
        </authorList>
    </citation>
    <scope>IDENTIFICATION</scope>
</reference>
<keyword evidence="5 13" id="KW-1133">Transmembrane helix</keyword>
<keyword evidence="4 12" id="KW-0812">Transmembrane</keyword>
<sequence length="342" mass="38682">MDPSLATVKYEQRNDTRTDSLWVERTLAPCLFFGACFLVGIPGNCLVIWTILTKIPHHSFTVMLLLNLAIADIITLGTLPFSIHNLVGGWIYGLHFCKFLTYLICSTMYASVYFITLLSVHRFIAVLFPFQLQRLQRKNMVPRLVVAVWILALGLALPAFLFRSTVNRNGTVQCTEWEYTSDQQQVTVLLVETLVGFAMPFTILIICYICVIKGIKRLKSPRKNKSGKLIVSVVFAFFVCWSPHYTFKLLIVSSVSLKSAYPETSRALARTIERGRIILIALLFLSSCLNPLLYAFAARIFHRGLSTMHFVKLFGQLHEDIEQRRSLKPPSVLGGCISPQNV</sequence>
<evidence type="ECO:0000256" key="12">
    <source>
        <dbReference type="RuleBase" id="RU000688"/>
    </source>
</evidence>
<dbReference type="Proteomes" id="UP000515156">
    <property type="component" value="Chromosome 5"/>
</dbReference>
<proteinExistence type="inferred from homology"/>
<evidence type="ECO:0000256" key="9">
    <source>
        <dbReference type="ARBA" id="ARBA00023180"/>
    </source>
</evidence>
<feature type="transmembrane region" description="Helical" evidence="13">
    <location>
        <begin position="277"/>
        <end position="298"/>
    </location>
</feature>
<dbReference type="RefSeq" id="XP_030060868.1">
    <property type="nucleotide sequence ID" value="XM_030205008.1"/>
</dbReference>
<evidence type="ECO:0000313" key="16">
    <source>
        <dbReference type="RefSeq" id="XP_030060868.1"/>
    </source>
</evidence>
<feature type="transmembrane region" description="Helical" evidence="13">
    <location>
        <begin position="186"/>
        <end position="209"/>
    </location>
</feature>
<comment type="similarity">
    <text evidence="11">Belongs to the chemokine-like receptor (CMKLR) family.</text>
</comment>
<dbReference type="PANTHER" id="PTHR24225:SF72">
    <property type="entry name" value="G-PROTEIN COUPLED RECEPTORS FAMILY 1 PROFILE DOMAIN-CONTAINING PROTEIN-RELATED"/>
    <property type="match status" value="1"/>
</dbReference>
<keyword evidence="9" id="KW-0325">Glycoprotein</keyword>
<dbReference type="AlphaFoldDB" id="A0A6P7Y7B6"/>
<feature type="transmembrane region" description="Helical" evidence="13">
    <location>
        <begin position="64"/>
        <end position="87"/>
    </location>
</feature>
<evidence type="ECO:0000256" key="11">
    <source>
        <dbReference type="ARBA" id="ARBA00025736"/>
    </source>
</evidence>
<dbReference type="InParanoid" id="A0A6P7Y7B6"/>
<dbReference type="InterPro" id="IPR000826">
    <property type="entry name" value="Formyl_rcpt-rel"/>
</dbReference>
<comment type="subcellular location">
    <subcellularLocation>
        <location evidence="1">Cell membrane</location>
        <topology evidence="1">Multi-pass membrane protein</topology>
    </subcellularLocation>
</comment>
<evidence type="ECO:0000313" key="15">
    <source>
        <dbReference type="Proteomes" id="UP000515156"/>
    </source>
</evidence>
<feature type="transmembrane region" description="Helical" evidence="13">
    <location>
        <begin position="141"/>
        <end position="162"/>
    </location>
</feature>
<keyword evidence="3" id="KW-0597">Phosphoprotein</keyword>
<organism evidence="15 16">
    <name type="scientific">Microcaecilia unicolor</name>
    <dbReference type="NCBI Taxonomy" id="1415580"/>
    <lineage>
        <taxon>Eukaryota</taxon>
        <taxon>Metazoa</taxon>
        <taxon>Chordata</taxon>
        <taxon>Craniata</taxon>
        <taxon>Vertebrata</taxon>
        <taxon>Euteleostomi</taxon>
        <taxon>Amphibia</taxon>
        <taxon>Gymnophiona</taxon>
        <taxon>Siphonopidae</taxon>
        <taxon>Microcaecilia</taxon>
    </lineage>
</organism>
<evidence type="ECO:0000256" key="4">
    <source>
        <dbReference type="ARBA" id="ARBA00022692"/>
    </source>
</evidence>
<name>A0A6P7Y7B6_9AMPH</name>
<feature type="transmembrane region" description="Helical" evidence="13">
    <location>
        <begin position="99"/>
        <end position="120"/>
    </location>
</feature>
<feature type="transmembrane region" description="Helical" evidence="13">
    <location>
        <begin position="229"/>
        <end position="257"/>
    </location>
</feature>
<keyword evidence="10 12" id="KW-0807">Transducer</keyword>